<keyword evidence="6 8" id="KW-0811">Translocation</keyword>
<dbReference type="GO" id="GO:0005886">
    <property type="term" value="C:plasma membrane"/>
    <property type="evidence" value="ECO:0007669"/>
    <property type="project" value="UniProtKB-SubCell"/>
</dbReference>
<keyword evidence="7 8" id="KW-0472">Membrane</keyword>
<evidence type="ECO:0000313" key="10">
    <source>
        <dbReference type="EMBL" id="SUN08376.1"/>
    </source>
</evidence>
<evidence type="ECO:0000256" key="7">
    <source>
        <dbReference type="ARBA" id="ARBA00023136"/>
    </source>
</evidence>
<feature type="transmembrane region" description="Helical" evidence="8">
    <location>
        <begin position="209"/>
        <end position="230"/>
    </location>
</feature>
<evidence type="ECO:0000256" key="8">
    <source>
        <dbReference type="HAMAP-Rule" id="MF_01466"/>
    </source>
</evidence>
<dbReference type="Proteomes" id="UP000255213">
    <property type="component" value="Unassembled WGS sequence"/>
</dbReference>
<accession>A0A380IH19</accession>
<dbReference type="PIRSF" id="PIRSF004557">
    <property type="entry name" value="SecY"/>
    <property type="match status" value="1"/>
</dbReference>
<dbReference type="EMBL" id="UHEN01000001">
    <property type="protein sequence ID" value="SUN08376.1"/>
    <property type="molecule type" value="Genomic_DNA"/>
</dbReference>
<feature type="transmembrane region" description="Helical" evidence="8">
    <location>
        <begin position="307"/>
        <end position="326"/>
    </location>
</feature>
<evidence type="ECO:0000256" key="1">
    <source>
        <dbReference type="ARBA" id="ARBA00022448"/>
    </source>
</evidence>
<proteinExistence type="inferred from homology"/>
<evidence type="ECO:0000256" key="2">
    <source>
        <dbReference type="ARBA" id="ARBA00022475"/>
    </source>
</evidence>
<comment type="similarity">
    <text evidence="8">Belongs to the SecY/SEC61-alpha family. SecY2 subfamily.</text>
</comment>
<keyword evidence="3 8" id="KW-0812">Transmembrane</keyword>
<name>A0A380IH19_STRAI</name>
<feature type="transmembrane region" description="Helical" evidence="8">
    <location>
        <begin position="115"/>
        <end position="136"/>
    </location>
</feature>
<dbReference type="GO" id="GO:0006605">
    <property type="term" value="P:protein targeting"/>
    <property type="evidence" value="ECO:0007669"/>
    <property type="project" value="UniProtKB-UniRule"/>
</dbReference>
<dbReference type="SUPFAM" id="SSF103491">
    <property type="entry name" value="Preprotein translocase SecY subunit"/>
    <property type="match status" value="1"/>
</dbReference>
<keyword evidence="2 8" id="KW-1003">Cell membrane</keyword>
<feature type="transmembrane region" description="Helical" evidence="8">
    <location>
        <begin position="393"/>
        <end position="411"/>
    </location>
</feature>
<evidence type="ECO:0000256" key="6">
    <source>
        <dbReference type="ARBA" id="ARBA00023010"/>
    </source>
</evidence>
<comment type="subcellular location">
    <subcellularLocation>
        <location evidence="8">Cell membrane</location>
        <topology evidence="8">Multi-pass membrane protein</topology>
    </subcellularLocation>
</comment>
<organism evidence="10 11">
    <name type="scientific">Streptococcus acidominimus</name>
    <dbReference type="NCBI Taxonomy" id="1326"/>
    <lineage>
        <taxon>Bacteria</taxon>
        <taxon>Bacillati</taxon>
        <taxon>Bacillota</taxon>
        <taxon>Bacilli</taxon>
        <taxon>Lactobacillales</taxon>
        <taxon>Streptococcaceae</taxon>
        <taxon>Streptococcus</taxon>
    </lineage>
</organism>
<sequence length="427" mass="47844">MKGAKNTNMLVGIKKRWQRSLIFPKIIWTLGVALIYLFGRKLPITTLSSSQEALKQVANLDLINNLASVTGANFSSTTIFTLGLSPWMTSMIIWRFFTVFGIFKNVTNVQLHRYRTLLTLLIGSIQAFGLTASSQFTIFQDLGETGIFWARILTIFLLVTGSFVLTWIGNLNSQKGLGGMTIIILINMILSFVENIGRYLEKGLTSATGLHVTLFVLSYVALVLLTVIFYRAEYRIPIRRIGVNNAYNKGSYLPIRITPAGAMPFMYGMTMMLLPPYIISGLLILFPNNTFLLFLATNIGISQLPGVLLYIVLLYVLAIGFSYYNYDAYDIAKNMRNNGDYIEKIRPGEQTRKYIQGKINVLAHFGACFVILMGGLPLLFIVLQKGSSENVSIALLISNVFIISSLLLGVIEQVNMLQNWKKYKNLI</sequence>
<feature type="transmembrane region" description="Helical" evidence="8">
    <location>
        <begin position="84"/>
        <end position="103"/>
    </location>
</feature>
<keyword evidence="4 8" id="KW-0653">Protein transport</keyword>
<evidence type="ECO:0000256" key="4">
    <source>
        <dbReference type="ARBA" id="ARBA00022927"/>
    </source>
</evidence>
<feature type="transmembrane region" description="Helical" evidence="8">
    <location>
        <begin position="361"/>
        <end position="381"/>
    </location>
</feature>
<dbReference type="InterPro" id="IPR023201">
    <property type="entry name" value="SecY_dom_sf"/>
</dbReference>
<dbReference type="RefSeq" id="WP_228064051.1">
    <property type="nucleotide sequence ID" value="NZ_CAKOCW010000044.1"/>
</dbReference>
<keyword evidence="1 8" id="KW-0813">Transport</keyword>
<dbReference type="GO" id="GO:0065002">
    <property type="term" value="P:intracellular protein transmembrane transport"/>
    <property type="evidence" value="ECO:0007669"/>
    <property type="project" value="UniProtKB-UniRule"/>
</dbReference>
<feature type="transmembrane region" description="Helical" evidence="8">
    <location>
        <begin position="21"/>
        <end position="39"/>
    </location>
</feature>
<dbReference type="AlphaFoldDB" id="A0A380IH19"/>
<comment type="function">
    <text evidence="8">Part of the accessory SecA2/SecY2 system specifically required for export of possible cell wall proteins. The central subunit of a protein translocation channel.</text>
</comment>
<dbReference type="NCBIfam" id="TIGR02920">
    <property type="entry name" value="acc_sec_Y2"/>
    <property type="match status" value="1"/>
</dbReference>
<dbReference type="HAMAP" id="MF_01466">
    <property type="entry name" value="SecY2"/>
    <property type="match status" value="1"/>
</dbReference>
<keyword evidence="5 8" id="KW-1133">Transmembrane helix</keyword>
<evidence type="ECO:0000256" key="9">
    <source>
        <dbReference type="NCBIfam" id="TIGR02920"/>
    </source>
</evidence>
<dbReference type="Gene3D" id="1.10.3370.10">
    <property type="entry name" value="SecY subunit domain"/>
    <property type="match status" value="1"/>
</dbReference>
<feature type="transmembrane region" description="Helical" evidence="8">
    <location>
        <begin position="265"/>
        <end position="287"/>
    </location>
</feature>
<evidence type="ECO:0000313" key="11">
    <source>
        <dbReference type="Proteomes" id="UP000255213"/>
    </source>
</evidence>
<dbReference type="InterPro" id="IPR014269">
    <property type="entry name" value="SecY2"/>
</dbReference>
<dbReference type="InterPro" id="IPR002208">
    <property type="entry name" value="SecY/SEC61-alpha"/>
</dbReference>
<evidence type="ECO:0000256" key="3">
    <source>
        <dbReference type="ARBA" id="ARBA00022692"/>
    </source>
</evidence>
<feature type="transmembrane region" description="Helical" evidence="8">
    <location>
        <begin position="176"/>
        <end position="197"/>
    </location>
</feature>
<gene>
    <name evidence="10" type="primary">secY_2</name>
    <name evidence="8" type="synonym">secY2</name>
    <name evidence="10" type="ORF">NCTC12957_01970</name>
</gene>
<dbReference type="PANTHER" id="PTHR10906">
    <property type="entry name" value="SECY/SEC61-ALPHA FAMILY MEMBER"/>
    <property type="match status" value="1"/>
</dbReference>
<feature type="transmembrane region" description="Helical" evidence="8">
    <location>
        <begin position="148"/>
        <end position="169"/>
    </location>
</feature>
<evidence type="ECO:0000256" key="5">
    <source>
        <dbReference type="ARBA" id="ARBA00022989"/>
    </source>
</evidence>
<dbReference type="PRINTS" id="PR00303">
    <property type="entry name" value="SECYTRNLCASE"/>
</dbReference>
<dbReference type="Pfam" id="PF00344">
    <property type="entry name" value="SecY"/>
    <property type="match status" value="1"/>
</dbReference>
<protein>
    <recommendedName>
        <fullName evidence="8 9">Accessory Sec system protein translocase subunit SecY2</fullName>
    </recommendedName>
</protein>
<reference evidence="10 11" key="1">
    <citation type="submission" date="2018-06" db="EMBL/GenBank/DDBJ databases">
        <authorList>
            <consortium name="Pathogen Informatics"/>
            <person name="Doyle S."/>
        </authorList>
    </citation>
    <scope>NUCLEOTIDE SEQUENCE [LARGE SCALE GENOMIC DNA]</scope>
    <source>
        <strain evidence="10 11">NCTC12957</strain>
    </source>
</reference>
<comment type="subunit">
    <text evidence="8">Component of the accessory SecA2/SecY2 protein translocase complex required to export cell wall proteins. May form heterotrimers with SecE and SecG subunits.</text>
</comment>